<sequence>MKRVIIVNGVPASGKSTTAKAIANEFGFPYLSIDTIKEPFMDIHGDIDRAFNREMGKAAYQVIWDTVSSAPHQCTYVIDAWFGFQPKALLEDYLTSAGVTEVLEIWNQVSPELVVERYRQRLPDRKPGHPGEEYIPELYALAERAQAMAISQVITVDHAKPIDLNVLKQQVKTHLWGREVA</sequence>
<dbReference type="RefSeq" id="WP_075649741.1">
    <property type="nucleotide sequence ID" value="NZ_AP019658.1"/>
</dbReference>
<keyword evidence="2" id="KW-1185">Reference proteome</keyword>
<organism evidence="1 2">
    <name type="scientific">Vibrio ponticus</name>
    <dbReference type="NCBI Taxonomy" id="265668"/>
    <lineage>
        <taxon>Bacteria</taxon>
        <taxon>Pseudomonadati</taxon>
        <taxon>Pseudomonadota</taxon>
        <taxon>Gammaproteobacteria</taxon>
        <taxon>Vibrionales</taxon>
        <taxon>Vibrionaceae</taxon>
        <taxon>Vibrio</taxon>
    </lineage>
</organism>
<dbReference type="InterPro" id="IPR027417">
    <property type="entry name" value="P-loop_NTPase"/>
</dbReference>
<comment type="caution">
    <text evidence="1">The sequence shown here is derived from an EMBL/GenBank/DDBJ whole genome shotgun (WGS) entry which is preliminary data.</text>
</comment>
<protein>
    <submittedName>
        <fullName evidence="1">AAA family ATPase</fullName>
    </submittedName>
</protein>
<dbReference type="EMBL" id="MJMI01000094">
    <property type="protein sequence ID" value="OLQ91624.1"/>
    <property type="molecule type" value="Genomic_DNA"/>
</dbReference>
<dbReference type="Gene3D" id="3.40.50.300">
    <property type="entry name" value="P-loop containing nucleotide triphosphate hydrolases"/>
    <property type="match status" value="1"/>
</dbReference>
<dbReference type="SUPFAM" id="SSF52540">
    <property type="entry name" value="P-loop containing nucleoside triphosphate hydrolases"/>
    <property type="match status" value="1"/>
</dbReference>
<evidence type="ECO:0000313" key="1">
    <source>
        <dbReference type="EMBL" id="OLQ91624.1"/>
    </source>
</evidence>
<proteinExistence type="predicted"/>
<dbReference type="Proteomes" id="UP000186206">
    <property type="component" value="Unassembled WGS sequence"/>
</dbReference>
<evidence type="ECO:0000313" key="2">
    <source>
        <dbReference type="Proteomes" id="UP000186206"/>
    </source>
</evidence>
<accession>A0ABX3FJI0</accession>
<name>A0ABX3FJI0_9VIBR</name>
<gene>
    <name evidence="1" type="ORF">BIY21_13240</name>
</gene>
<dbReference type="Pfam" id="PF13671">
    <property type="entry name" value="AAA_33"/>
    <property type="match status" value="1"/>
</dbReference>
<reference evidence="1 2" key="1">
    <citation type="submission" date="2016-09" db="EMBL/GenBank/DDBJ databases">
        <title>Genomic Taxonomy of the Vibrionaceae.</title>
        <authorList>
            <person name="Gonzalez-Castillo A."/>
            <person name="Gomez-Gil B."/>
            <person name="Enciso-Ibarra K."/>
        </authorList>
    </citation>
    <scope>NUCLEOTIDE SEQUENCE [LARGE SCALE GENOMIC DNA]</scope>
    <source>
        <strain evidence="1 2">CAIM 1731</strain>
    </source>
</reference>